<proteinExistence type="predicted"/>
<sequence>MRARRQDRRRSAISAVHQYTGSRRRRGFALVMEASHAPVMTSMRLDAISSAVPGATEAPDTTAEKRSASSVRAFHLQLWSVEGLVEVLASSISKTMAWWSLCVYDPLTIHDNMRGASDSLTNVRSTTELPCRPLKVGTTPVLSSTASRRASESSRMGARGLVALHPHSVDHALKSPAITKGLLPRASSVMFARRAENSIPESLDEA</sequence>
<dbReference type="AlphaFoldDB" id="A0ABD2WAQ6"/>
<dbReference type="EMBL" id="JBJJXI010000122">
    <property type="protein sequence ID" value="KAL3390017.1"/>
    <property type="molecule type" value="Genomic_DNA"/>
</dbReference>
<feature type="region of interest" description="Disordered" evidence="1">
    <location>
        <begin position="134"/>
        <end position="153"/>
    </location>
</feature>
<comment type="caution">
    <text evidence="2">The sequence shown here is derived from an EMBL/GenBank/DDBJ whole genome shotgun (WGS) entry which is preliminary data.</text>
</comment>
<feature type="compositionally biased region" description="Low complexity" evidence="1">
    <location>
        <begin position="143"/>
        <end position="153"/>
    </location>
</feature>
<evidence type="ECO:0000313" key="2">
    <source>
        <dbReference type="EMBL" id="KAL3390017.1"/>
    </source>
</evidence>
<reference evidence="2 3" key="1">
    <citation type="journal article" date="2024" name="bioRxiv">
        <title>A reference genome for Trichogramma kaykai: A tiny desert-dwelling parasitoid wasp with competing sex-ratio distorters.</title>
        <authorList>
            <person name="Culotta J."/>
            <person name="Lindsey A.R."/>
        </authorList>
    </citation>
    <scope>NUCLEOTIDE SEQUENCE [LARGE SCALE GENOMIC DNA]</scope>
    <source>
        <strain evidence="2 3">KSX58</strain>
    </source>
</reference>
<evidence type="ECO:0000256" key="1">
    <source>
        <dbReference type="SAM" id="MobiDB-lite"/>
    </source>
</evidence>
<dbReference type="Proteomes" id="UP001627154">
    <property type="component" value="Unassembled WGS sequence"/>
</dbReference>
<organism evidence="2 3">
    <name type="scientific">Trichogramma kaykai</name>
    <dbReference type="NCBI Taxonomy" id="54128"/>
    <lineage>
        <taxon>Eukaryota</taxon>
        <taxon>Metazoa</taxon>
        <taxon>Ecdysozoa</taxon>
        <taxon>Arthropoda</taxon>
        <taxon>Hexapoda</taxon>
        <taxon>Insecta</taxon>
        <taxon>Pterygota</taxon>
        <taxon>Neoptera</taxon>
        <taxon>Endopterygota</taxon>
        <taxon>Hymenoptera</taxon>
        <taxon>Apocrita</taxon>
        <taxon>Proctotrupomorpha</taxon>
        <taxon>Chalcidoidea</taxon>
        <taxon>Trichogrammatidae</taxon>
        <taxon>Trichogramma</taxon>
    </lineage>
</organism>
<gene>
    <name evidence="2" type="ORF">TKK_015360</name>
</gene>
<evidence type="ECO:0000313" key="3">
    <source>
        <dbReference type="Proteomes" id="UP001627154"/>
    </source>
</evidence>
<keyword evidence="3" id="KW-1185">Reference proteome</keyword>
<accession>A0ABD2WAQ6</accession>
<name>A0ABD2WAQ6_9HYME</name>
<protein>
    <submittedName>
        <fullName evidence="2">Uncharacterized protein</fullName>
    </submittedName>
</protein>